<proteinExistence type="predicted"/>
<dbReference type="InterPro" id="IPR001466">
    <property type="entry name" value="Beta-lactam-related"/>
</dbReference>
<evidence type="ECO:0000313" key="3">
    <source>
        <dbReference type="EMBL" id="MFC6093850.1"/>
    </source>
</evidence>
<sequence>LPGTTLPGTTLPGTTLPGTTLPGTTLPGTTLLGTTLPGPDRDALRAAVASLPDDEASGALVRVSGHRGSWRGSGGVARLGTRQPVHPDGRFRVGSITKLFTATAALKLAGSGRLDLDRTVQHYLPGLLTPDFEPVTVRQLLDHTHGIAGHGLPHKDPDWFLAHRYDTFDPREVVELGVARGPRFDPGTRQEYGNAGYLVAGLVIEAVTGRPYAETVREEVIRPLGLRDTHLPGADPRIRGPHAHGYERTATGHVDVTETNPTLQWAAAEAVSSAPDLDRFLGALLRGDFLTPAQRAELLTVPDAPAVPGTNAPGTAHALGITRIELAPGLVVWGKSGDRPGYNNGVAGTADGARTLVYSVNTLRMGGDQPDAAVRIITAAFSPGPRR</sequence>
<dbReference type="Pfam" id="PF00144">
    <property type="entry name" value="Beta-lactamase"/>
    <property type="match status" value="1"/>
</dbReference>
<reference evidence="4" key="1">
    <citation type="journal article" date="2019" name="Int. J. Syst. Evol. Microbiol.">
        <title>The Global Catalogue of Microorganisms (GCM) 10K type strain sequencing project: providing services to taxonomists for standard genome sequencing and annotation.</title>
        <authorList>
            <consortium name="The Broad Institute Genomics Platform"/>
            <consortium name="The Broad Institute Genome Sequencing Center for Infectious Disease"/>
            <person name="Wu L."/>
            <person name="Ma J."/>
        </authorList>
    </citation>
    <scope>NUCLEOTIDE SEQUENCE [LARGE SCALE GENOMIC DNA]</scope>
    <source>
        <strain evidence="4">CGMCC 4.7246</strain>
    </source>
</reference>
<evidence type="ECO:0000259" key="2">
    <source>
        <dbReference type="Pfam" id="PF00144"/>
    </source>
</evidence>
<keyword evidence="4" id="KW-1185">Reference proteome</keyword>
<evidence type="ECO:0000256" key="1">
    <source>
        <dbReference type="SAM" id="MobiDB-lite"/>
    </source>
</evidence>
<evidence type="ECO:0000313" key="4">
    <source>
        <dbReference type="Proteomes" id="UP001596220"/>
    </source>
</evidence>
<feature type="non-terminal residue" evidence="3">
    <location>
        <position position="1"/>
    </location>
</feature>
<dbReference type="Proteomes" id="UP001596220">
    <property type="component" value="Unassembled WGS sequence"/>
</dbReference>
<name>A0ABW1PE05_9PSEU</name>
<dbReference type="RefSeq" id="WP_380641445.1">
    <property type="nucleotide sequence ID" value="NZ_JBHSQO010000050.1"/>
</dbReference>
<dbReference type="EMBL" id="JBHSQO010000050">
    <property type="protein sequence ID" value="MFC6093850.1"/>
    <property type="molecule type" value="Genomic_DNA"/>
</dbReference>
<dbReference type="Gene3D" id="3.40.710.10">
    <property type="entry name" value="DD-peptidase/beta-lactamase superfamily"/>
    <property type="match status" value="1"/>
</dbReference>
<dbReference type="GO" id="GO:0016787">
    <property type="term" value="F:hydrolase activity"/>
    <property type="evidence" value="ECO:0007669"/>
    <property type="project" value="UniProtKB-KW"/>
</dbReference>
<accession>A0ABW1PE05</accession>
<feature type="region of interest" description="Disordered" evidence="1">
    <location>
        <begin position="1"/>
        <end position="25"/>
    </location>
</feature>
<dbReference type="SUPFAM" id="SSF56601">
    <property type="entry name" value="beta-lactamase/transpeptidase-like"/>
    <property type="match status" value="1"/>
</dbReference>
<gene>
    <name evidence="3" type="ORF">ACFP3R_31675</name>
</gene>
<organism evidence="3 4">
    <name type="scientific">Saccharothrix lopnurensis</name>
    <dbReference type="NCBI Taxonomy" id="1670621"/>
    <lineage>
        <taxon>Bacteria</taxon>
        <taxon>Bacillati</taxon>
        <taxon>Actinomycetota</taxon>
        <taxon>Actinomycetes</taxon>
        <taxon>Pseudonocardiales</taxon>
        <taxon>Pseudonocardiaceae</taxon>
        <taxon>Saccharothrix</taxon>
    </lineage>
</organism>
<dbReference type="InterPro" id="IPR012338">
    <property type="entry name" value="Beta-lactam/transpept-like"/>
</dbReference>
<dbReference type="EC" id="3.-.-.-" evidence="3"/>
<dbReference type="PANTHER" id="PTHR46825">
    <property type="entry name" value="D-ALANYL-D-ALANINE-CARBOXYPEPTIDASE/ENDOPEPTIDASE AMPH"/>
    <property type="match status" value="1"/>
</dbReference>
<keyword evidence="3" id="KW-0378">Hydrolase</keyword>
<dbReference type="InterPro" id="IPR050491">
    <property type="entry name" value="AmpC-like"/>
</dbReference>
<comment type="caution">
    <text evidence="3">The sequence shown here is derived from an EMBL/GenBank/DDBJ whole genome shotgun (WGS) entry which is preliminary data.</text>
</comment>
<dbReference type="PANTHER" id="PTHR46825:SF7">
    <property type="entry name" value="D-ALANYL-D-ALANINE CARBOXYPEPTIDASE"/>
    <property type="match status" value="1"/>
</dbReference>
<feature type="domain" description="Beta-lactamase-related" evidence="2">
    <location>
        <begin position="47"/>
        <end position="376"/>
    </location>
</feature>
<protein>
    <submittedName>
        <fullName evidence="3">Serine hydrolase domain-containing protein</fullName>
        <ecNumber evidence="3">3.-.-.-</ecNumber>
    </submittedName>
</protein>